<feature type="domain" description="At2g29880-like C-terminal" evidence="2">
    <location>
        <begin position="80"/>
        <end position="123"/>
    </location>
</feature>
<feature type="region of interest" description="Disordered" evidence="1">
    <location>
        <begin position="1"/>
        <end position="44"/>
    </location>
</feature>
<accession>A0AAD8ND90</accession>
<dbReference type="EMBL" id="JAUIZM010000001">
    <property type="protein sequence ID" value="KAK1403578.1"/>
    <property type="molecule type" value="Genomic_DNA"/>
</dbReference>
<dbReference type="InterPro" id="IPR056253">
    <property type="entry name" value="At2g29880-like_C"/>
</dbReference>
<dbReference type="Proteomes" id="UP001237642">
    <property type="component" value="Unassembled WGS sequence"/>
</dbReference>
<name>A0AAD8ND90_9APIA</name>
<dbReference type="PANTHER" id="PTHR47864:SF2">
    <property type="entry name" value="MYB_SANT-LIKE DNA-BINDING DOMAIN PROTEIN"/>
    <property type="match status" value="1"/>
</dbReference>
<evidence type="ECO:0000313" key="3">
    <source>
        <dbReference type="EMBL" id="KAK1403578.1"/>
    </source>
</evidence>
<dbReference type="PANTHER" id="PTHR47864">
    <property type="entry name" value="TRANSMEMBRANE PROTEIN"/>
    <property type="match status" value="1"/>
</dbReference>
<reference evidence="3" key="1">
    <citation type="submission" date="2023-02" db="EMBL/GenBank/DDBJ databases">
        <title>Genome of toxic invasive species Heracleum sosnowskyi carries increased number of genes despite the absence of recent whole-genome duplications.</title>
        <authorList>
            <person name="Schelkunov M."/>
            <person name="Shtratnikova V."/>
            <person name="Makarenko M."/>
            <person name="Klepikova A."/>
            <person name="Omelchenko D."/>
            <person name="Novikova G."/>
            <person name="Obukhova E."/>
            <person name="Bogdanov V."/>
            <person name="Penin A."/>
            <person name="Logacheva M."/>
        </authorList>
    </citation>
    <scope>NUCLEOTIDE SEQUENCE</scope>
    <source>
        <strain evidence="3">Hsosn_3</strain>
        <tissue evidence="3">Leaf</tissue>
    </source>
</reference>
<dbReference type="InterPro" id="IPR055314">
    <property type="entry name" value="At2g29880-like"/>
</dbReference>
<feature type="compositionally biased region" description="Acidic residues" evidence="1">
    <location>
        <begin position="11"/>
        <end position="21"/>
    </location>
</feature>
<proteinExistence type="predicted"/>
<sequence>MADSQSSLELSIDDSSFDGESEGSVLPNKKSRLEYEENSNSSENTLESEILVQLAKLTTMLENLYEMLKERKQERTYTSWDAIKEVPNLDEDVRLEAFNLLDTKPKIDGFLKMTLEERAKWILMTTSKK</sequence>
<dbReference type="AlphaFoldDB" id="A0AAD8ND90"/>
<evidence type="ECO:0000259" key="2">
    <source>
        <dbReference type="Pfam" id="PF24769"/>
    </source>
</evidence>
<keyword evidence="4" id="KW-1185">Reference proteome</keyword>
<organism evidence="3 4">
    <name type="scientific">Heracleum sosnowskyi</name>
    <dbReference type="NCBI Taxonomy" id="360622"/>
    <lineage>
        <taxon>Eukaryota</taxon>
        <taxon>Viridiplantae</taxon>
        <taxon>Streptophyta</taxon>
        <taxon>Embryophyta</taxon>
        <taxon>Tracheophyta</taxon>
        <taxon>Spermatophyta</taxon>
        <taxon>Magnoliopsida</taxon>
        <taxon>eudicotyledons</taxon>
        <taxon>Gunneridae</taxon>
        <taxon>Pentapetalae</taxon>
        <taxon>asterids</taxon>
        <taxon>campanulids</taxon>
        <taxon>Apiales</taxon>
        <taxon>Apiaceae</taxon>
        <taxon>Apioideae</taxon>
        <taxon>apioid superclade</taxon>
        <taxon>Tordylieae</taxon>
        <taxon>Tordyliinae</taxon>
        <taxon>Heracleum</taxon>
    </lineage>
</organism>
<evidence type="ECO:0000313" key="4">
    <source>
        <dbReference type="Proteomes" id="UP001237642"/>
    </source>
</evidence>
<dbReference type="Pfam" id="PF24769">
    <property type="entry name" value="At2g29880_C"/>
    <property type="match status" value="1"/>
</dbReference>
<evidence type="ECO:0000256" key="1">
    <source>
        <dbReference type="SAM" id="MobiDB-lite"/>
    </source>
</evidence>
<reference evidence="3" key="2">
    <citation type="submission" date="2023-05" db="EMBL/GenBank/DDBJ databases">
        <authorList>
            <person name="Schelkunov M.I."/>
        </authorList>
    </citation>
    <scope>NUCLEOTIDE SEQUENCE</scope>
    <source>
        <strain evidence="3">Hsosn_3</strain>
        <tissue evidence="3">Leaf</tissue>
    </source>
</reference>
<protein>
    <recommendedName>
        <fullName evidence="2">At2g29880-like C-terminal domain-containing protein</fullName>
    </recommendedName>
</protein>
<gene>
    <name evidence="3" type="ORF">POM88_003183</name>
</gene>
<comment type="caution">
    <text evidence="3">The sequence shown here is derived from an EMBL/GenBank/DDBJ whole genome shotgun (WGS) entry which is preliminary data.</text>
</comment>